<dbReference type="InterPro" id="IPR002933">
    <property type="entry name" value="Peptidase_M20"/>
</dbReference>
<dbReference type="InterPro" id="IPR011650">
    <property type="entry name" value="Peptidase_M20_dimer"/>
</dbReference>
<dbReference type="CDD" id="cd05672">
    <property type="entry name" value="M20_ACY1L2-like"/>
    <property type="match status" value="1"/>
</dbReference>
<dbReference type="FunFam" id="3.30.70.360:FF:000004">
    <property type="entry name" value="Peptidase M20 domain-containing protein 2"/>
    <property type="match status" value="1"/>
</dbReference>
<dbReference type="InterPro" id="IPR036264">
    <property type="entry name" value="Bact_exopeptidase_dim_dom"/>
</dbReference>
<comment type="similarity">
    <text evidence="1 2">Belongs to the peptidase M20A family.</text>
</comment>
<dbReference type="PANTHER" id="PTHR30575">
    <property type="entry name" value="PEPTIDASE M20"/>
    <property type="match status" value="1"/>
</dbReference>
<dbReference type="InterPro" id="IPR052030">
    <property type="entry name" value="Peptidase_M20/M20A_hydrolases"/>
</dbReference>
<dbReference type="PANTHER" id="PTHR30575:SF0">
    <property type="entry name" value="XAA-ARG DIPEPTIDASE"/>
    <property type="match status" value="1"/>
</dbReference>
<feature type="domain" description="Peptidase M20 dimerisation" evidence="3">
    <location>
        <begin position="178"/>
        <end position="275"/>
    </location>
</feature>
<evidence type="ECO:0000313" key="4">
    <source>
        <dbReference type="EMBL" id="KZZ92290.1"/>
    </source>
</evidence>
<accession>A0A166NTM8</accession>
<dbReference type="InterPro" id="IPR017439">
    <property type="entry name" value="Amidohydrolase"/>
</dbReference>
<dbReference type="EMBL" id="AZGZ01000011">
    <property type="protein sequence ID" value="KZZ92290.1"/>
    <property type="molecule type" value="Genomic_DNA"/>
</dbReference>
<protein>
    <recommendedName>
        <fullName evidence="2">Peptidase M20 domain-containing protein 2</fullName>
    </recommendedName>
</protein>
<dbReference type="Gene3D" id="3.40.630.10">
    <property type="entry name" value="Zn peptidases"/>
    <property type="match status" value="1"/>
</dbReference>
<dbReference type="VEuPathDB" id="FungiDB:AAP_02945"/>
<dbReference type="SUPFAM" id="SSF55031">
    <property type="entry name" value="Bacterial exopeptidase dimerisation domain"/>
    <property type="match status" value="1"/>
</dbReference>
<dbReference type="Pfam" id="PF01546">
    <property type="entry name" value="Peptidase_M20"/>
    <property type="match status" value="1"/>
</dbReference>
<reference evidence="4 5" key="1">
    <citation type="journal article" date="2016" name="Genome Biol. Evol.">
        <title>Divergent and convergent evolution of fungal pathogenicity.</title>
        <authorList>
            <person name="Shang Y."/>
            <person name="Xiao G."/>
            <person name="Zheng P."/>
            <person name="Cen K."/>
            <person name="Zhan S."/>
            <person name="Wang C."/>
        </authorList>
    </citation>
    <scope>NUCLEOTIDE SEQUENCE [LARGE SCALE GENOMIC DNA]</scope>
    <source>
        <strain evidence="4 5">ARSEF 7405</strain>
    </source>
</reference>
<dbReference type="PIRSF" id="PIRSF037226">
    <property type="entry name" value="Amidohydrolase_ACY1L2_prd"/>
    <property type="match status" value="1"/>
</dbReference>
<comment type="caution">
    <text evidence="4">The sequence shown here is derived from an EMBL/GenBank/DDBJ whole genome shotgun (WGS) entry which is preliminary data.</text>
</comment>
<proteinExistence type="inferred from homology"/>
<sequence>MESLQQELQQVLSTHNNDLWRLNLEIWTNPELAYEEVFAHDSICNYMEKLGYPVTRHAYGIATSFEVNVQIGDPSENSGVLVYNAEYDALPGIGHACGHNLIATASIAAFILTVELMKKHGVAGNVRLLGTPAEEGGGGKVDLIKAGAFKGVDACLMGHPTPAPVPGVDGVVAPLLIGACHGEIKFHGFASHAGNSPWYGKNALDAAVQAYTSIAMLRQQTEPDQRIHAVITNGGNKPNIIPELTEMKVMVRAERFRKLLETRKKIGTCFEAAAAATGCTVDINWDEPYKELRNNDLIADTFSGFAKSFGRQYFPHIPEGSSGASTDQGNVSYEVPQLHPVFGINVASPDIGNHHAGFTEAGGTRESFDKTLDFSTILAATGIEIMRNPSLRSKIHESQDKMISDLLE</sequence>
<dbReference type="AlphaFoldDB" id="A0A166NTM8"/>
<dbReference type="OrthoDB" id="6119954at2759"/>
<dbReference type="Pfam" id="PF07687">
    <property type="entry name" value="M20_dimer"/>
    <property type="match status" value="1"/>
</dbReference>
<organism evidence="4 5">
    <name type="scientific">Ascosphaera apis ARSEF 7405</name>
    <dbReference type="NCBI Taxonomy" id="392613"/>
    <lineage>
        <taxon>Eukaryota</taxon>
        <taxon>Fungi</taxon>
        <taxon>Dikarya</taxon>
        <taxon>Ascomycota</taxon>
        <taxon>Pezizomycotina</taxon>
        <taxon>Eurotiomycetes</taxon>
        <taxon>Eurotiomycetidae</taxon>
        <taxon>Onygenales</taxon>
        <taxon>Ascosphaeraceae</taxon>
        <taxon>Ascosphaera</taxon>
    </lineage>
</organism>
<evidence type="ECO:0000256" key="1">
    <source>
        <dbReference type="ARBA" id="ARBA00006247"/>
    </source>
</evidence>
<keyword evidence="5" id="KW-1185">Reference proteome</keyword>
<evidence type="ECO:0000256" key="2">
    <source>
        <dbReference type="PIRNR" id="PIRNR037226"/>
    </source>
</evidence>
<dbReference type="Gene3D" id="3.30.70.360">
    <property type="match status" value="1"/>
</dbReference>
<gene>
    <name evidence="4" type="ORF">AAP_02945</name>
</gene>
<dbReference type="GO" id="GO:0016805">
    <property type="term" value="F:dipeptidase activity"/>
    <property type="evidence" value="ECO:0007669"/>
    <property type="project" value="InterPro"/>
</dbReference>
<evidence type="ECO:0000313" key="5">
    <source>
        <dbReference type="Proteomes" id="UP000242877"/>
    </source>
</evidence>
<dbReference type="NCBIfam" id="TIGR01891">
    <property type="entry name" value="amidohydrolases"/>
    <property type="match status" value="1"/>
</dbReference>
<dbReference type="InterPro" id="IPR017144">
    <property type="entry name" value="Xaa-Arg_dipeptidase"/>
</dbReference>
<dbReference type="Proteomes" id="UP000242877">
    <property type="component" value="Unassembled WGS sequence"/>
</dbReference>
<evidence type="ECO:0000259" key="3">
    <source>
        <dbReference type="Pfam" id="PF07687"/>
    </source>
</evidence>
<dbReference type="SUPFAM" id="SSF53187">
    <property type="entry name" value="Zn-dependent exopeptidases"/>
    <property type="match status" value="1"/>
</dbReference>
<name>A0A166NTM8_9EURO</name>